<dbReference type="EMBL" id="ADZU01000013">
    <property type="protein sequence ID" value="EFS93098.1"/>
    <property type="molecule type" value="Genomic_DNA"/>
</dbReference>
<evidence type="ECO:0000313" key="3">
    <source>
        <dbReference type="Proteomes" id="UP000003179"/>
    </source>
</evidence>
<gene>
    <name evidence="2" type="ORF">HMPREF9607_00731</name>
</gene>
<name>A0ABN0C6Z7_9ACTN</name>
<dbReference type="Proteomes" id="UP000003179">
    <property type="component" value="Unassembled WGS sequence"/>
</dbReference>
<evidence type="ECO:0000256" key="1">
    <source>
        <dbReference type="SAM" id="MobiDB-lite"/>
    </source>
</evidence>
<protein>
    <submittedName>
        <fullName evidence="2">Uncharacterized protein</fullName>
    </submittedName>
</protein>
<sequence>MPLSDEVLASWASCAAGPSRHSPGTVTCQDQDSSSSNAFHDMASPSSEVACPWRGMIMT</sequence>
<feature type="region of interest" description="Disordered" evidence="1">
    <location>
        <begin position="17"/>
        <end position="46"/>
    </location>
</feature>
<comment type="caution">
    <text evidence="2">The sequence shown here is derived from an EMBL/GenBank/DDBJ whole genome shotgun (WGS) entry which is preliminary data.</text>
</comment>
<reference evidence="2" key="1">
    <citation type="submission" date="2010-08" db="EMBL/GenBank/DDBJ databases">
        <authorList>
            <person name="Weinstock G."/>
            <person name="Sodergren E."/>
            <person name="Clifton S."/>
            <person name="Fulton L."/>
            <person name="Fulton B."/>
            <person name="Courtney L."/>
            <person name="Fronick C."/>
            <person name="Harrison M."/>
            <person name="Strong C."/>
            <person name="Farmer C."/>
            <person name="Delahaunty K."/>
            <person name="Markovic C."/>
            <person name="Hall O."/>
            <person name="Minx P."/>
            <person name="Tomlinson C."/>
            <person name="Mitreva M."/>
            <person name="Hou S."/>
            <person name="Chen J."/>
            <person name="Wollam A."/>
            <person name="Pepin K.H."/>
            <person name="Johnson M."/>
            <person name="Bhonagiri V."/>
            <person name="Zhang X."/>
            <person name="Suruliraj S."/>
            <person name="Warren W."/>
            <person name="Chinwalla A."/>
            <person name="Mardis E.R."/>
            <person name="Wilson R.K."/>
        </authorList>
    </citation>
    <scope>NUCLEOTIDE SEQUENCE [LARGE SCALE GENOMIC DNA]</scope>
    <source>
        <strain evidence="2">HL044PA1</strain>
    </source>
</reference>
<keyword evidence="3" id="KW-1185">Reference proteome</keyword>
<organism evidence="2 3">
    <name type="scientific">Cutibacterium modestum HL044PA1</name>
    <dbReference type="NCBI Taxonomy" id="765109"/>
    <lineage>
        <taxon>Bacteria</taxon>
        <taxon>Bacillati</taxon>
        <taxon>Actinomycetota</taxon>
        <taxon>Actinomycetes</taxon>
        <taxon>Propionibacteriales</taxon>
        <taxon>Propionibacteriaceae</taxon>
        <taxon>Cutibacterium</taxon>
        <taxon>Cutibacterium modestum</taxon>
    </lineage>
</organism>
<evidence type="ECO:0000313" key="2">
    <source>
        <dbReference type="EMBL" id="EFS93098.1"/>
    </source>
</evidence>
<accession>A0ABN0C6Z7</accession>
<proteinExistence type="predicted"/>
<feature type="compositionally biased region" description="Polar residues" evidence="1">
    <location>
        <begin position="22"/>
        <end position="38"/>
    </location>
</feature>